<dbReference type="InterPro" id="IPR010126">
    <property type="entry name" value="Esterase_phb"/>
</dbReference>
<evidence type="ECO:0000313" key="3">
    <source>
        <dbReference type="EMBL" id="SAH95632.1"/>
    </source>
</evidence>
<reference evidence="3 4" key="1">
    <citation type="submission" date="2016-03" db="EMBL/GenBank/DDBJ databases">
        <authorList>
            <consortium name="Pathogen Informatics"/>
        </authorList>
    </citation>
    <scope>NUCLEOTIDE SEQUENCE [LARGE SCALE GENOMIC DNA]</scope>
    <source>
        <strain evidence="3 4">NCTC13364</strain>
    </source>
</reference>
<dbReference type="InterPro" id="IPR029058">
    <property type="entry name" value="AB_hydrolase_fold"/>
</dbReference>
<dbReference type="EMBL" id="FKBS01000007">
    <property type="protein sequence ID" value="SAH95632.1"/>
    <property type="molecule type" value="Genomic_DNA"/>
</dbReference>
<dbReference type="InterPro" id="IPR050955">
    <property type="entry name" value="Plant_Biomass_Hydrol_Est"/>
</dbReference>
<organism evidence="3 4">
    <name type="scientific">Bordetella ansorpii</name>
    <dbReference type="NCBI Taxonomy" id="288768"/>
    <lineage>
        <taxon>Bacteria</taxon>
        <taxon>Pseudomonadati</taxon>
        <taxon>Pseudomonadota</taxon>
        <taxon>Betaproteobacteria</taxon>
        <taxon>Burkholderiales</taxon>
        <taxon>Alcaligenaceae</taxon>
        <taxon>Bordetella</taxon>
    </lineage>
</organism>
<gene>
    <name evidence="3" type="ORF">SAMEA1982600_00731</name>
</gene>
<name>A0A157LFS0_9BORD</name>
<sequence length="390" mass="42568">MLPQCTIVRVHWPVSRISAELFPDAAPQRSPPRFLRMPMKRGFASLFFKAARNMTRLQSKMVRAGTRTLAAQAKAGARRAKAAPRKAPATPGPASWAFGLGTWQPSLQVAAPGGRRLAYARYQPAGPVKGLPLLVMLHGCRQTASDFARGTRMNLLADRMGFAVLYPQQAQSRQSQRCWRWFEPGRGGREDADAIAALIRVEIARHDLDARRVYIAGLSAGAGMAALIALRHPDLVAAVALHSGVVMGNARNAVDGLSVMRRGTLRAPGALVGAVAHPEAFRLGMPALILHGQRDNAVSVRNAQQLAEQFRHLNGLPPGDSVARVLAEGTKREYRRVDTLRGRTPVVRLCEIPRLTHAWSGGDGAIEYHADTGPDASVLLWQFFRRHTRP</sequence>
<accession>A0A157LFS0</accession>
<dbReference type="GO" id="GO:0005576">
    <property type="term" value="C:extracellular region"/>
    <property type="evidence" value="ECO:0007669"/>
    <property type="project" value="InterPro"/>
</dbReference>
<dbReference type="PANTHER" id="PTHR43037:SF1">
    <property type="entry name" value="BLL1128 PROTEIN"/>
    <property type="match status" value="1"/>
</dbReference>
<evidence type="ECO:0000313" key="4">
    <source>
        <dbReference type="Proteomes" id="UP000077037"/>
    </source>
</evidence>
<keyword evidence="2" id="KW-0378">Hydrolase</keyword>
<protein>
    <submittedName>
        <fullName evidence="3">Poly(3-hydroxybutyrate) depolymerase</fullName>
    </submittedName>
</protein>
<dbReference type="PANTHER" id="PTHR43037">
    <property type="entry name" value="UNNAMED PRODUCT-RELATED"/>
    <property type="match status" value="1"/>
</dbReference>
<keyword evidence="1" id="KW-0732">Signal</keyword>
<dbReference type="GO" id="GO:0016787">
    <property type="term" value="F:hydrolase activity"/>
    <property type="evidence" value="ECO:0007669"/>
    <property type="project" value="UniProtKB-KW"/>
</dbReference>
<dbReference type="SUPFAM" id="SSF53474">
    <property type="entry name" value="alpha/beta-Hydrolases"/>
    <property type="match status" value="1"/>
</dbReference>
<dbReference type="Pfam" id="PF10503">
    <property type="entry name" value="Esterase_PHB"/>
    <property type="match status" value="1"/>
</dbReference>
<dbReference type="NCBIfam" id="TIGR01840">
    <property type="entry name" value="esterase_phb"/>
    <property type="match status" value="1"/>
</dbReference>
<dbReference type="AlphaFoldDB" id="A0A157LFS0"/>
<evidence type="ECO:0000256" key="2">
    <source>
        <dbReference type="ARBA" id="ARBA00022801"/>
    </source>
</evidence>
<evidence type="ECO:0000256" key="1">
    <source>
        <dbReference type="ARBA" id="ARBA00022729"/>
    </source>
</evidence>
<dbReference type="Proteomes" id="UP000077037">
    <property type="component" value="Unassembled WGS sequence"/>
</dbReference>
<dbReference type="Gene3D" id="3.40.50.1820">
    <property type="entry name" value="alpha/beta hydrolase"/>
    <property type="match status" value="1"/>
</dbReference>
<proteinExistence type="predicted"/>